<dbReference type="EMBL" id="ADMG01000034">
    <property type="protein sequence ID" value="EKB30938.1"/>
    <property type="molecule type" value="Genomic_DNA"/>
</dbReference>
<reference evidence="2 3" key="1">
    <citation type="submission" date="2012-05" db="EMBL/GenBank/DDBJ databases">
        <title>The Genome Sequence of Sutterella wadsworthensis 2_1_59BFAA.</title>
        <authorList>
            <consortium name="The Broad Institute Genome Sequencing Platform"/>
            <person name="Earl A."/>
            <person name="Ward D."/>
            <person name="Feldgarden M."/>
            <person name="Gevers D."/>
            <person name="Daigneault M."/>
            <person name="Strauss J."/>
            <person name="Allen-Vercoe E."/>
            <person name="Walker B."/>
            <person name="Young S.K."/>
            <person name="Zeng Q."/>
            <person name="Gargeya S."/>
            <person name="Fitzgerald M."/>
            <person name="Haas B."/>
            <person name="Abouelleil A."/>
            <person name="Alvarado L."/>
            <person name="Arachchi H.M."/>
            <person name="Berlin A.M."/>
            <person name="Chapman S.B."/>
            <person name="Goldberg J."/>
            <person name="Griggs A."/>
            <person name="Gujja S."/>
            <person name="Hansen M."/>
            <person name="Howarth C."/>
            <person name="Imamovic A."/>
            <person name="Larimer J."/>
            <person name="McCowen C."/>
            <person name="Montmayeur A."/>
            <person name="Murphy C."/>
            <person name="Neiman D."/>
            <person name="Pearson M."/>
            <person name="Priest M."/>
            <person name="Roberts A."/>
            <person name="Saif S."/>
            <person name="Shea T."/>
            <person name="Sisk P."/>
            <person name="Sykes S."/>
            <person name="Wortman J."/>
            <person name="Nusbaum C."/>
            <person name="Birren B."/>
        </authorList>
    </citation>
    <scope>NUCLEOTIDE SEQUENCE [LARGE SCALE GENOMIC DNA]</scope>
    <source>
        <strain evidence="2 3">2_1_59BFAA</strain>
    </source>
</reference>
<accession>K1JWB8</accession>
<dbReference type="HOGENOM" id="CLU_2604744_0_0_4"/>
<dbReference type="Gene3D" id="1.10.260.40">
    <property type="entry name" value="lambda repressor-like DNA-binding domains"/>
    <property type="match status" value="1"/>
</dbReference>
<dbReference type="Pfam" id="PF01381">
    <property type="entry name" value="HTH_3"/>
    <property type="match status" value="1"/>
</dbReference>
<dbReference type="SUPFAM" id="SSF47413">
    <property type="entry name" value="lambda repressor-like DNA-binding domains"/>
    <property type="match status" value="1"/>
</dbReference>
<dbReference type="InterPro" id="IPR001387">
    <property type="entry name" value="Cro/C1-type_HTH"/>
</dbReference>
<dbReference type="InterPro" id="IPR010982">
    <property type="entry name" value="Lambda_DNA-bd_dom_sf"/>
</dbReference>
<dbReference type="RefSeq" id="WP_005435553.1">
    <property type="nucleotide sequence ID" value="NZ_JH815516.1"/>
</dbReference>
<dbReference type="GO" id="GO:0003677">
    <property type="term" value="F:DNA binding"/>
    <property type="evidence" value="ECO:0007669"/>
    <property type="project" value="InterPro"/>
</dbReference>
<organism evidence="2 3">
    <name type="scientific">Sutterella wadsworthensis 2_1_59BFAA</name>
    <dbReference type="NCBI Taxonomy" id="742823"/>
    <lineage>
        <taxon>Bacteria</taxon>
        <taxon>Pseudomonadati</taxon>
        <taxon>Pseudomonadota</taxon>
        <taxon>Betaproteobacteria</taxon>
        <taxon>Burkholderiales</taxon>
        <taxon>Sutterellaceae</taxon>
        <taxon>Sutterella</taxon>
    </lineage>
</organism>
<gene>
    <name evidence="2" type="ORF">HMPREF9465_01452</name>
</gene>
<feature type="domain" description="HTH cro/C1-type" evidence="1">
    <location>
        <begin position="22"/>
        <end position="70"/>
    </location>
</feature>
<dbReference type="AlphaFoldDB" id="K1JWB8"/>
<comment type="caution">
    <text evidence="2">The sequence shown here is derived from an EMBL/GenBank/DDBJ whole genome shotgun (WGS) entry which is preliminary data.</text>
</comment>
<dbReference type="PATRIC" id="fig|742823.3.peg.1445"/>
<dbReference type="OrthoDB" id="3174593at2"/>
<evidence type="ECO:0000313" key="2">
    <source>
        <dbReference type="EMBL" id="EKB30938.1"/>
    </source>
</evidence>
<evidence type="ECO:0000259" key="1">
    <source>
        <dbReference type="PROSITE" id="PS50943"/>
    </source>
</evidence>
<name>K1JWB8_9BURK</name>
<proteinExistence type="predicted"/>
<dbReference type="CDD" id="cd00093">
    <property type="entry name" value="HTH_XRE"/>
    <property type="match status" value="1"/>
</dbReference>
<evidence type="ECO:0000313" key="3">
    <source>
        <dbReference type="Proteomes" id="UP000005835"/>
    </source>
</evidence>
<sequence>MTNTAAPLESFGKIFQGDFIDRNGMSLLQLASASGIPVAEIEAIIKDERPLTDDDAERFGRVFGVSGEYFKNLYAQYAK</sequence>
<protein>
    <recommendedName>
        <fullName evidence="1">HTH cro/C1-type domain-containing protein</fullName>
    </recommendedName>
</protein>
<dbReference type="PROSITE" id="PS50943">
    <property type="entry name" value="HTH_CROC1"/>
    <property type="match status" value="1"/>
</dbReference>
<keyword evidence="3" id="KW-1185">Reference proteome</keyword>
<dbReference type="Proteomes" id="UP000005835">
    <property type="component" value="Unassembled WGS sequence"/>
</dbReference>